<feature type="compositionally biased region" description="Low complexity" evidence="1">
    <location>
        <begin position="534"/>
        <end position="543"/>
    </location>
</feature>
<keyword evidence="4" id="KW-1185">Reference proteome</keyword>
<gene>
    <name evidence="3" type="ORF">PECAL_4P19930</name>
</gene>
<feature type="region of interest" description="Disordered" evidence="1">
    <location>
        <begin position="443"/>
        <end position="513"/>
    </location>
</feature>
<dbReference type="PROSITE" id="PS50020">
    <property type="entry name" value="WW_DOMAIN_2"/>
    <property type="match status" value="1"/>
</dbReference>
<evidence type="ECO:0000256" key="1">
    <source>
        <dbReference type="SAM" id="MobiDB-lite"/>
    </source>
</evidence>
<dbReference type="AlphaFoldDB" id="A0A8J2X074"/>
<feature type="compositionally biased region" description="Pro residues" evidence="1">
    <location>
        <begin position="454"/>
        <end position="468"/>
    </location>
</feature>
<dbReference type="CDD" id="cd00201">
    <property type="entry name" value="WW"/>
    <property type="match status" value="1"/>
</dbReference>
<feature type="region of interest" description="Disordered" evidence="1">
    <location>
        <begin position="1"/>
        <end position="84"/>
    </location>
</feature>
<organism evidence="3 4">
    <name type="scientific">Pelagomonas calceolata</name>
    <dbReference type="NCBI Taxonomy" id="35677"/>
    <lineage>
        <taxon>Eukaryota</taxon>
        <taxon>Sar</taxon>
        <taxon>Stramenopiles</taxon>
        <taxon>Ochrophyta</taxon>
        <taxon>Pelagophyceae</taxon>
        <taxon>Pelagomonadales</taxon>
        <taxon>Pelagomonadaceae</taxon>
        <taxon>Pelagomonas</taxon>
    </lineage>
</organism>
<feature type="region of interest" description="Disordered" evidence="1">
    <location>
        <begin position="284"/>
        <end position="354"/>
    </location>
</feature>
<dbReference type="EMBL" id="CAKKNE010000004">
    <property type="protein sequence ID" value="CAH0374694.1"/>
    <property type="molecule type" value="Genomic_DNA"/>
</dbReference>
<feature type="domain" description="WW" evidence="2">
    <location>
        <begin position="464"/>
        <end position="497"/>
    </location>
</feature>
<evidence type="ECO:0000313" key="3">
    <source>
        <dbReference type="EMBL" id="CAH0374694.1"/>
    </source>
</evidence>
<name>A0A8J2X074_9STRA</name>
<feature type="region of interest" description="Disordered" evidence="1">
    <location>
        <begin position="534"/>
        <end position="576"/>
    </location>
</feature>
<evidence type="ECO:0000259" key="2">
    <source>
        <dbReference type="PROSITE" id="PS50020"/>
    </source>
</evidence>
<reference evidence="3" key="1">
    <citation type="submission" date="2021-11" db="EMBL/GenBank/DDBJ databases">
        <authorList>
            <consortium name="Genoscope - CEA"/>
            <person name="William W."/>
        </authorList>
    </citation>
    <scope>NUCLEOTIDE SEQUENCE</scope>
</reference>
<feature type="compositionally biased region" description="Basic and acidic residues" evidence="1">
    <location>
        <begin position="292"/>
        <end position="336"/>
    </location>
</feature>
<dbReference type="InterPro" id="IPR036020">
    <property type="entry name" value="WW_dom_sf"/>
</dbReference>
<dbReference type="Pfam" id="PF00397">
    <property type="entry name" value="WW"/>
    <property type="match status" value="1"/>
</dbReference>
<dbReference type="Proteomes" id="UP000789595">
    <property type="component" value="Unassembled WGS sequence"/>
</dbReference>
<dbReference type="SMART" id="SM00456">
    <property type="entry name" value="WW"/>
    <property type="match status" value="1"/>
</dbReference>
<dbReference type="OrthoDB" id="2020426at2759"/>
<proteinExistence type="predicted"/>
<dbReference type="SUPFAM" id="SSF51045">
    <property type="entry name" value="WW domain"/>
    <property type="match status" value="1"/>
</dbReference>
<feature type="compositionally biased region" description="Acidic residues" evidence="1">
    <location>
        <begin position="565"/>
        <end position="576"/>
    </location>
</feature>
<comment type="caution">
    <text evidence="3">The sequence shown here is derived from an EMBL/GenBank/DDBJ whole genome shotgun (WGS) entry which is preliminary data.</text>
</comment>
<protein>
    <recommendedName>
        <fullName evidence="2">WW domain-containing protein</fullName>
    </recommendedName>
</protein>
<feature type="compositionally biased region" description="Low complexity" evidence="1">
    <location>
        <begin position="57"/>
        <end position="69"/>
    </location>
</feature>
<feature type="compositionally biased region" description="Low complexity" evidence="1">
    <location>
        <begin position="443"/>
        <end position="453"/>
    </location>
</feature>
<dbReference type="Gene3D" id="2.20.70.10">
    <property type="match status" value="1"/>
</dbReference>
<evidence type="ECO:0000313" key="4">
    <source>
        <dbReference type="Proteomes" id="UP000789595"/>
    </source>
</evidence>
<feature type="region of interest" description="Disordered" evidence="1">
    <location>
        <begin position="369"/>
        <end position="389"/>
    </location>
</feature>
<sequence>MTPSPRPPLRRHYEPRPRPTRRAPFGLPPSWMEVKTARSSRRPPSRPPPRSARTRPRPGGSLLRACCSPRRGRRRRASSSPGACARSRLPVLRPRCGEASLFVVGAGSTPFSSWLGRRARASSCSWAFFRELSGLNRFVPLRRVKFFCPNTGRGSSCATTQRAWVSRDCAAVFERRDRPALQDVSRSRIMRGHGPIPLLEPCLEAILRKKNARANLASGLDHAKKMAYAPPQFDDASANLVPQEPPPPIGGVAQQRPAPALRPPRLGGLGTLTGAGDGYARLDNAESVQEDPELRERRASDVALRRQQQNEEKFLRQMEREEERARSEGSQLERDAALAASLAGGEGADPATLSDVQRDMMVAARLQAEENRRNPPRSVVQAGTRQETRKTVRVLVPRHAKAGDSLSVATPTAGKFAVKVPAWARPETHFDCIVTTIVEVRPPGQAAAPSQSYAPPPPPTTSPGPLPPGWEEGRNADGTPYYVDHNTKRTQWHRPTGAAANPIHSPPARGHAAPAGMTEEEMMVQAIKESLAMAESAGAAAAEEPPPPPPDATPVADLLSLDATQPEDEGGAEMTL</sequence>
<dbReference type="InterPro" id="IPR001202">
    <property type="entry name" value="WW_dom"/>
</dbReference>
<accession>A0A8J2X074</accession>
<dbReference type="PROSITE" id="PS01159">
    <property type="entry name" value="WW_DOMAIN_1"/>
    <property type="match status" value="1"/>
</dbReference>